<gene>
    <name evidence="3" type="ORF">TWF703_003843</name>
</gene>
<protein>
    <recommendedName>
        <fullName evidence="5">Secreted protein</fullName>
    </recommendedName>
</protein>
<dbReference type="AlphaFoldDB" id="A0A7C8JIJ3"/>
<sequence length="101" mass="11606">MVADAVLHCTALTLTPILFVVAYDNTNSDDDDDDYDDDDDDADKDKAIKVMFSRRREFQTRIPPKTSYACRHTHTRQEEEDDDNDDDDEEAEGTDDEAQSR</sequence>
<evidence type="ECO:0000313" key="4">
    <source>
        <dbReference type="Proteomes" id="UP000480548"/>
    </source>
</evidence>
<evidence type="ECO:0000313" key="3">
    <source>
        <dbReference type="EMBL" id="KAF3118951.1"/>
    </source>
</evidence>
<dbReference type="Proteomes" id="UP000480548">
    <property type="component" value="Unassembled WGS sequence"/>
</dbReference>
<feature type="chain" id="PRO_5028893331" description="Secreted protein" evidence="2">
    <location>
        <begin position="23"/>
        <end position="101"/>
    </location>
</feature>
<proteinExistence type="predicted"/>
<feature type="region of interest" description="Disordered" evidence="1">
    <location>
        <begin position="59"/>
        <end position="101"/>
    </location>
</feature>
<feature type="compositionally biased region" description="Acidic residues" evidence="1">
    <location>
        <begin position="78"/>
        <end position="101"/>
    </location>
</feature>
<evidence type="ECO:0000256" key="1">
    <source>
        <dbReference type="SAM" id="MobiDB-lite"/>
    </source>
</evidence>
<reference evidence="3 4" key="1">
    <citation type="submission" date="2019-06" db="EMBL/GenBank/DDBJ databases">
        <authorList>
            <person name="Palmer J.M."/>
        </authorList>
    </citation>
    <scope>NUCLEOTIDE SEQUENCE [LARGE SCALE GENOMIC DNA]</scope>
    <source>
        <strain evidence="3 4">TWF703</strain>
    </source>
</reference>
<name>A0A7C8JIJ3_ORBOL</name>
<comment type="caution">
    <text evidence="3">The sequence shown here is derived from an EMBL/GenBank/DDBJ whole genome shotgun (WGS) entry which is preliminary data.</text>
</comment>
<organism evidence="3 4">
    <name type="scientific">Orbilia oligospora</name>
    <name type="common">Nematode-trapping fungus</name>
    <name type="synonym">Arthrobotrys oligospora</name>
    <dbReference type="NCBI Taxonomy" id="2813651"/>
    <lineage>
        <taxon>Eukaryota</taxon>
        <taxon>Fungi</taxon>
        <taxon>Dikarya</taxon>
        <taxon>Ascomycota</taxon>
        <taxon>Pezizomycotina</taxon>
        <taxon>Orbiliomycetes</taxon>
        <taxon>Orbiliales</taxon>
        <taxon>Orbiliaceae</taxon>
        <taxon>Orbilia</taxon>
    </lineage>
</organism>
<evidence type="ECO:0008006" key="5">
    <source>
        <dbReference type="Google" id="ProtNLM"/>
    </source>
</evidence>
<evidence type="ECO:0000256" key="2">
    <source>
        <dbReference type="SAM" id="SignalP"/>
    </source>
</evidence>
<keyword evidence="2" id="KW-0732">Signal</keyword>
<dbReference type="EMBL" id="WIQZ01000197">
    <property type="protein sequence ID" value="KAF3118951.1"/>
    <property type="molecule type" value="Genomic_DNA"/>
</dbReference>
<accession>A0A7C8JIJ3</accession>
<feature type="signal peptide" evidence="2">
    <location>
        <begin position="1"/>
        <end position="22"/>
    </location>
</feature>